<protein>
    <submittedName>
        <fullName evidence="1">Uncharacterized protein</fullName>
    </submittedName>
</protein>
<sequence>MDNVVSFTSTTKEIRRLAPDLNKAMNKRINQALQIIVEDARGFIPEISPLRNWAQPGQGAGLWASKAFDRNEISRGITKTRAGGTHRTSEGLVTSYAILDKTAAGVIFESSGTKTLGRRPPKSKSTNPNAGAFFIRRIASWSGLAPKKHKMIVRALIKDRPIIVEEIHSAIEETVRIFNNRMDAERAFDPWQLSAGRFGA</sequence>
<proteinExistence type="predicted"/>
<evidence type="ECO:0000313" key="1">
    <source>
        <dbReference type="EMBL" id="CAB4194334.1"/>
    </source>
</evidence>
<gene>
    <name evidence="1" type="ORF">UFOVP1260_25</name>
</gene>
<dbReference type="EMBL" id="LR797207">
    <property type="protein sequence ID" value="CAB4194334.1"/>
    <property type="molecule type" value="Genomic_DNA"/>
</dbReference>
<name>A0A6J5RR82_9CAUD</name>
<organism evidence="1">
    <name type="scientific">uncultured Caudovirales phage</name>
    <dbReference type="NCBI Taxonomy" id="2100421"/>
    <lineage>
        <taxon>Viruses</taxon>
        <taxon>Duplodnaviria</taxon>
        <taxon>Heunggongvirae</taxon>
        <taxon>Uroviricota</taxon>
        <taxon>Caudoviricetes</taxon>
        <taxon>Peduoviridae</taxon>
        <taxon>Maltschvirus</taxon>
        <taxon>Maltschvirus maltsch</taxon>
    </lineage>
</organism>
<accession>A0A6J5RR82</accession>
<reference evidence="1" key="1">
    <citation type="submission" date="2020-05" db="EMBL/GenBank/DDBJ databases">
        <authorList>
            <person name="Chiriac C."/>
            <person name="Salcher M."/>
            <person name="Ghai R."/>
            <person name="Kavagutti S V."/>
        </authorList>
    </citation>
    <scope>NUCLEOTIDE SEQUENCE</scope>
</reference>